<accession>A0A919CFJ0</accession>
<dbReference type="PROSITE" id="PS00622">
    <property type="entry name" value="HTH_LUXR_1"/>
    <property type="match status" value="1"/>
</dbReference>
<dbReference type="GO" id="GO:0003677">
    <property type="term" value="F:DNA binding"/>
    <property type="evidence" value="ECO:0007669"/>
    <property type="project" value="UniProtKB-KW"/>
</dbReference>
<evidence type="ECO:0000259" key="6">
    <source>
        <dbReference type="PROSITE" id="PS00622"/>
    </source>
</evidence>
<gene>
    <name evidence="7" type="ORF">GCM10010334_81110</name>
</gene>
<dbReference type="GO" id="GO:0006352">
    <property type="term" value="P:DNA-templated transcription initiation"/>
    <property type="evidence" value="ECO:0007669"/>
    <property type="project" value="InterPro"/>
</dbReference>
<dbReference type="InterPro" id="IPR013249">
    <property type="entry name" value="RNA_pol_sigma70_r4_t2"/>
</dbReference>
<dbReference type="EMBL" id="BMVC01000029">
    <property type="protein sequence ID" value="GHD18330.1"/>
    <property type="molecule type" value="Genomic_DNA"/>
</dbReference>
<dbReference type="Pfam" id="PF08281">
    <property type="entry name" value="Sigma70_r4_2"/>
    <property type="match status" value="1"/>
</dbReference>
<dbReference type="InterPro" id="IPR036388">
    <property type="entry name" value="WH-like_DNA-bd_sf"/>
</dbReference>
<dbReference type="InterPro" id="IPR013325">
    <property type="entry name" value="RNA_pol_sigma_r2"/>
</dbReference>
<evidence type="ECO:0000313" key="8">
    <source>
        <dbReference type="Proteomes" id="UP000638353"/>
    </source>
</evidence>
<evidence type="ECO:0000313" key="7">
    <source>
        <dbReference type="EMBL" id="GHD18330.1"/>
    </source>
</evidence>
<comment type="caution">
    <text evidence="7">The sequence shown here is derived from an EMBL/GenBank/DDBJ whole genome shotgun (WGS) entry which is preliminary data.</text>
</comment>
<comment type="similarity">
    <text evidence="1">Belongs to the sigma-70 factor family. ECF subfamily.</text>
</comment>
<dbReference type="NCBIfam" id="TIGR02937">
    <property type="entry name" value="sigma70-ECF"/>
    <property type="match status" value="1"/>
</dbReference>
<dbReference type="InterPro" id="IPR014284">
    <property type="entry name" value="RNA_pol_sigma-70_dom"/>
</dbReference>
<feature type="domain" description="HTH luxR-type" evidence="6">
    <location>
        <begin position="131"/>
        <end position="158"/>
    </location>
</feature>
<evidence type="ECO:0000256" key="4">
    <source>
        <dbReference type="ARBA" id="ARBA00023125"/>
    </source>
</evidence>
<dbReference type="InterPro" id="IPR007627">
    <property type="entry name" value="RNA_pol_sigma70_r2"/>
</dbReference>
<keyword evidence="5" id="KW-0804">Transcription</keyword>
<dbReference type="PANTHER" id="PTHR43133">
    <property type="entry name" value="RNA POLYMERASE ECF-TYPE SIGMA FACTO"/>
    <property type="match status" value="1"/>
</dbReference>
<keyword evidence="4" id="KW-0238">DNA-binding</keyword>
<reference evidence="7" key="1">
    <citation type="journal article" date="2014" name="Int. J. Syst. Evol. Microbiol.">
        <title>Complete genome sequence of Corynebacterium casei LMG S-19264T (=DSM 44701T), isolated from a smear-ripened cheese.</title>
        <authorList>
            <consortium name="US DOE Joint Genome Institute (JGI-PGF)"/>
            <person name="Walter F."/>
            <person name="Albersmeier A."/>
            <person name="Kalinowski J."/>
            <person name="Ruckert C."/>
        </authorList>
    </citation>
    <scope>NUCLEOTIDE SEQUENCE</scope>
    <source>
        <strain evidence="7">JCM 4637</strain>
    </source>
</reference>
<dbReference type="InterPro" id="IPR000792">
    <property type="entry name" value="Tscrpt_reg_LuxR_C"/>
</dbReference>
<dbReference type="PANTHER" id="PTHR43133:SF8">
    <property type="entry name" value="RNA POLYMERASE SIGMA FACTOR HI_1459-RELATED"/>
    <property type="match status" value="1"/>
</dbReference>
<evidence type="ECO:0000256" key="3">
    <source>
        <dbReference type="ARBA" id="ARBA00023082"/>
    </source>
</evidence>
<dbReference type="InterPro" id="IPR039425">
    <property type="entry name" value="RNA_pol_sigma-70-like"/>
</dbReference>
<reference evidence="7" key="2">
    <citation type="submission" date="2020-09" db="EMBL/GenBank/DDBJ databases">
        <authorList>
            <person name="Sun Q."/>
            <person name="Ohkuma M."/>
        </authorList>
    </citation>
    <scope>NUCLEOTIDE SEQUENCE</scope>
    <source>
        <strain evidence="7">JCM 4637</strain>
    </source>
</reference>
<dbReference type="SUPFAM" id="SSF88659">
    <property type="entry name" value="Sigma3 and sigma4 domains of RNA polymerase sigma factors"/>
    <property type="match status" value="1"/>
</dbReference>
<dbReference type="GO" id="GO:0016987">
    <property type="term" value="F:sigma factor activity"/>
    <property type="evidence" value="ECO:0007669"/>
    <property type="project" value="UniProtKB-KW"/>
</dbReference>
<proteinExistence type="inferred from homology"/>
<dbReference type="AlphaFoldDB" id="A0A919CFJ0"/>
<name>A0A919CFJ0_9ACTN</name>
<dbReference type="Gene3D" id="1.10.10.10">
    <property type="entry name" value="Winged helix-like DNA-binding domain superfamily/Winged helix DNA-binding domain"/>
    <property type="match status" value="1"/>
</dbReference>
<evidence type="ECO:0000256" key="5">
    <source>
        <dbReference type="ARBA" id="ARBA00023163"/>
    </source>
</evidence>
<dbReference type="InterPro" id="IPR013324">
    <property type="entry name" value="RNA_pol_sigma_r3/r4-like"/>
</dbReference>
<evidence type="ECO:0000256" key="1">
    <source>
        <dbReference type="ARBA" id="ARBA00010641"/>
    </source>
</evidence>
<sequence length="174" mass="19606">MTELPVDFSAFHQLNRATYIRYAETILNNRADAEEAVDTCFEKLLRCWEAVLSKENPAGYAWRVLRNCTLDACTARARRPVPFDTAAFHTEALLSAVDPVGQLEESLNLFHHIRMLPPRQMDVILLLHAHGMTTHKVAEHLGITAASVRSNARHAVRRLRELLHLDNDTEGTAG</sequence>
<dbReference type="Gene3D" id="1.10.1740.10">
    <property type="match status" value="1"/>
</dbReference>
<protein>
    <submittedName>
        <fullName evidence="7">RNA polymerase sigma-70 factor</fullName>
    </submittedName>
</protein>
<organism evidence="7 8">
    <name type="scientific">Streptomyces finlayi</name>
    <dbReference type="NCBI Taxonomy" id="67296"/>
    <lineage>
        <taxon>Bacteria</taxon>
        <taxon>Bacillati</taxon>
        <taxon>Actinomycetota</taxon>
        <taxon>Actinomycetes</taxon>
        <taxon>Kitasatosporales</taxon>
        <taxon>Streptomycetaceae</taxon>
        <taxon>Streptomyces</taxon>
    </lineage>
</organism>
<evidence type="ECO:0000256" key="2">
    <source>
        <dbReference type="ARBA" id="ARBA00023015"/>
    </source>
</evidence>
<keyword evidence="2" id="KW-0805">Transcription regulation</keyword>
<dbReference type="RefSeq" id="WP_189828323.1">
    <property type="nucleotide sequence ID" value="NZ_BMVC01000029.1"/>
</dbReference>
<keyword evidence="3" id="KW-0731">Sigma factor</keyword>
<dbReference type="Pfam" id="PF04542">
    <property type="entry name" value="Sigma70_r2"/>
    <property type="match status" value="1"/>
</dbReference>
<dbReference type="Proteomes" id="UP000638353">
    <property type="component" value="Unassembled WGS sequence"/>
</dbReference>
<dbReference type="SUPFAM" id="SSF88946">
    <property type="entry name" value="Sigma2 domain of RNA polymerase sigma factors"/>
    <property type="match status" value="1"/>
</dbReference>